<reference evidence="1" key="2">
    <citation type="journal article" date="2000" name="Genome Res.">
        <title>Normalization and subtraction of cap-trapper-selected cDNAs to prepare full-length cDNA libraries for rapid discovery of new genes.</title>
        <authorList>
            <person name="Carninci P."/>
            <person name="Shibata Y."/>
            <person name="Hayatsu N."/>
            <person name="Sugahara Y."/>
            <person name="Shibata K."/>
            <person name="Itoh M."/>
            <person name="Konno H."/>
            <person name="Okazaki Y."/>
            <person name="Muramatsu M."/>
            <person name="Hayashizaki Y."/>
        </authorList>
    </citation>
    <scope>NUCLEOTIDE SEQUENCE</scope>
    <source>
        <strain evidence="1">C57BL/6J</strain>
        <tissue evidence="1">Inner ear</tissue>
    </source>
</reference>
<dbReference type="EMBL" id="AK157980">
    <property type="protein sequence ID" value="BAE34298.1"/>
    <property type="molecule type" value="mRNA"/>
</dbReference>
<reference evidence="1" key="5">
    <citation type="journal article" date="2002" name="Nature">
        <title>Analysis of the mouse transcriptome based on functional annotation of 60,770 full-length cDNAs.</title>
        <authorList>
            <consortium name="The FANTOM Consortium and the RIKEN Genome Exploration Research Group Phase I and II Team"/>
        </authorList>
    </citation>
    <scope>NUCLEOTIDE SEQUENCE</scope>
    <source>
        <strain evidence="1">C57BL/6J</strain>
        <tissue evidence="1">Inner ear</tissue>
    </source>
</reference>
<evidence type="ECO:0000313" key="1">
    <source>
        <dbReference type="EMBL" id="BAE34298.1"/>
    </source>
</evidence>
<sequence length="80" mass="8958">MAGQTPLDLPTWSLDIYLASLSSLGPDAGKCGRALGDLLEQLQGATVDQQSPWLQHWCQARSPIMFHTPRLRRHRVTCCR</sequence>
<dbReference type="AGR" id="MGI:2384955"/>
<reference evidence="1" key="3">
    <citation type="journal article" date="2000" name="Genome Res.">
        <title>RIKEN integrated sequence analysis (RISA) system--384-format sequencing pipeline with 384 multicapillary sequencer.</title>
        <authorList>
            <person name="Shibata K."/>
            <person name="Itoh M."/>
            <person name="Aizawa K."/>
            <person name="Nagaoka S."/>
            <person name="Sasaki N."/>
            <person name="Carninci P."/>
            <person name="Konno H."/>
            <person name="Akiyama J."/>
            <person name="Nishi K."/>
            <person name="Kitsunai T."/>
            <person name="Tashiro H."/>
            <person name="Itoh M."/>
            <person name="Sumi N."/>
            <person name="Ishii Y."/>
            <person name="Nakamura S."/>
            <person name="Hazama M."/>
            <person name="Nishine T."/>
            <person name="Harada A."/>
            <person name="Yamamoto R."/>
            <person name="Matsumoto H."/>
            <person name="Sakaguchi S."/>
            <person name="Ikegami T."/>
            <person name="Kashiwagi K."/>
            <person name="Fujiwake S."/>
            <person name="Inoue K."/>
            <person name="Togawa Y."/>
            <person name="Izawa M."/>
            <person name="Ohara E."/>
            <person name="Watahiki M."/>
            <person name="Yoneda Y."/>
            <person name="Ishikawa T."/>
            <person name="Ozawa K."/>
            <person name="Tanaka T."/>
            <person name="Matsuura S."/>
            <person name="Kawai J."/>
            <person name="Okazaki Y."/>
            <person name="Muramatsu M."/>
            <person name="Inoue Y."/>
            <person name="Kira A."/>
            <person name="Hayashizaki Y."/>
        </authorList>
    </citation>
    <scope>NUCLEOTIDE SEQUENCE</scope>
    <source>
        <strain evidence="1">C57BL/6J</strain>
        <tissue evidence="1">Inner ear</tissue>
    </source>
</reference>
<reference evidence="1" key="6">
    <citation type="submission" date="2004-03" db="EMBL/GenBank/DDBJ databases">
        <authorList>
            <person name="Arakawa T."/>
            <person name="Carninci P."/>
            <person name="Fukuda S."/>
            <person name="Hashizume W."/>
            <person name="Hayashida K."/>
            <person name="Hori F."/>
            <person name="Iida J."/>
            <person name="Imamura K."/>
            <person name="Imotani K."/>
            <person name="Itoh M."/>
            <person name="Kanagawa S."/>
            <person name="Kawai J."/>
            <person name="Kojima M."/>
            <person name="Konno H."/>
            <person name="Murata M."/>
            <person name="Nakamura M."/>
            <person name="Ninomiya N."/>
            <person name="Nishiyori H."/>
            <person name="Nomura K."/>
            <person name="Ohno M."/>
            <person name="Sakazume N."/>
            <person name="Sano H."/>
            <person name="Sasaki D."/>
            <person name="Shibata K."/>
            <person name="Shiraki T."/>
            <person name="Tagami M."/>
            <person name="Tagami Y."/>
            <person name="Waki K."/>
            <person name="Watahiki A."/>
            <person name="Muramatsu M."/>
            <person name="Hayashizaki Y."/>
        </authorList>
    </citation>
    <scope>NUCLEOTIDE SEQUENCE</scope>
    <source>
        <strain evidence="1">C57BL/6J</strain>
        <tissue evidence="1">Inner ear</tissue>
    </source>
</reference>
<dbReference type="MGI" id="MGI:2384955">
    <property type="gene designation" value="BC006965"/>
</dbReference>
<dbReference type="AlphaFoldDB" id="Q3TZB1"/>
<reference evidence="1" key="8">
    <citation type="journal article" date="2005" name="Science">
        <title>Antisense Transcription in the Mammalian Transcriptome.</title>
        <authorList>
            <consortium name="RIKEN Genome Exploration Research Group and Genome Science Group (Genome Network Project Core Group) and the FANTOM Consortium"/>
        </authorList>
    </citation>
    <scope>NUCLEOTIDE SEQUENCE</scope>
    <source>
        <strain evidence="1">C57BL/6J</strain>
        <tissue evidence="1">Inner ear</tissue>
    </source>
</reference>
<organism evidence="1">
    <name type="scientific">Mus musculus</name>
    <name type="common">Mouse</name>
    <dbReference type="NCBI Taxonomy" id="10090"/>
    <lineage>
        <taxon>Eukaryota</taxon>
        <taxon>Metazoa</taxon>
        <taxon>Chordata</taxon>
        <taxon>Craniata</taxon>
        <taxon>Vertebrata</taxon>
        <taxon>Euteleostomi</taxon>
        <taxon>Mammalia</taxon>
        <taxon>Eutheria</taxon>
        <taxon>Euarchontoglires</taxon>
        <taxon>Glires</taxon>
        <taxon>Rodentia</taxon>
        <taxon>Myomorpha</taxon>
        <taxon>Muroidea</taxon>
        <taxon>Muridae</taxon>
        <taxon>Murinae</taxon>
        <taxon>Mus</taxon>
        <taxon>Mus</taxon>
    </lineage>
</organism>
<accession>Q3TZB1</accession>
<reference evidence="1" key="7">
    <citation type="journal article" date="2005" name="Science">
        <title>The Transcriptional Landscape of the Mammalian Genome.</title>
        <authorList>
            <consortium name="The FANTOM Consortium"/>
            <consortium name="Riken Genome Exploration Research Group and Genome Science Group (Genome Network Project Core Group)"/>
        </authorList>
    </citation>
    <scope>NUCLEOTIDE SEQUENCE</scope>
    <source>
        <strain evidence="1">C57BL/6J</strain>
        <tissue evidence="1">Inner ear</tissue>
    </source>
</reference>
<proteinExistence type="evidence at transcript level"/>
<gene>
    <name evidence="2" type="primary">BC006965</name>
</gene>
<protein>
    <submittedName>
        <fullName evidence="1">Uncharacterized protein</fullName>
    </submittedName>
</protein>
<reference evidence="1" key="4">
    <citation type="journal article" date="2001" name="Nature">
        <title>Functional annotation of a full-length mouse cDNA collection.</title>
        <authorList>
            <consortium name="The RIKEN Genome Exploration Research Group Phase II Team and the FANTOM Consortium"/>
        </authorList>
    </citation>
    <scope>NUCLEOTIDE SEQUENCE</scope>
    <source>
        <strain evidence="1">C57BL/6J</strain>
        <tissue evidence="1">Inner ear</tissue>
    </source>
</reference>
<evidence type="ECO:0000313" key="2">
    <source>
        <dbReference type="MGI" id="MGI:2384955"/>
    </source>
</evidence>
<reference evidence="1" key="1">
    <citation type="journal article" date="1999" name="Methods Enzymol.">
        <title>High-efficiency full-length cDNA cloning.</title>
        <authorList>
            <person name="Carninci P."/>
            <person name="Hayashizaki Y."/>
        </authorList>
    </citation>
    <scope>NUCLEOTIDE SEQUENCE</scope>
    <source>
        <strain evidence="1">C57BL/6J</strain>
        <tissue evidence="1">Inner ear</tissue>
    </source>
</reference>
<name>Q3TZB1_MOUSE</name>